<organism evidence="6 7">
    <name type="scientific">Thermoactinomyces mirandus</name>
    <dbReference type="NCBI Taxonomy" id="2756294"/>
    <lineage>
        <taxon>Bacteria</taxon>
        <taxon>Bacillati</taxon>
        <taxon>Bacillota</taxon>
        <taxon>Bacilli</taxon>
        <taxon>Bacillales</taxon>
        <taxon>Thermoactinomycetaceae</taxon>
        <taxon>Thermoactinomyces</taxon>
    </lineage>
</organism>
<protein>
    <submittedName>
        <fullName evidence="6">Low molecular weight protein arginine phosphatase</fullName>
    </submittedName>
</protein>
<dbReference type="PANTHER" id="PTHR11717">
    <property type="entry name" value="LOW MOLECULAR WEIGHT PROTEIN TYROSINE PHOSPHATASE"/>
    <property type="match status" value="1"/>
</dbReference>
<feature type="domain" description="Phosphotyrosine protein phosphatase I" evidence="5">
    <location>
        <begin position="2"/>
        <end position="136"/>
    </location>
</feature>
<gene>
    <name evidence="6" type="ORF">H2C83_11615</name>
</gene>
<dbReference type="InterPro" id="IPR050438">
    <property type="entry name" value="LMW_PTPase"/>
</dbReference>
<evidence type="ECO:0000313" key="7">
    <source>
        <dbReference type="Proteomes" id="UP000538292"/>
    </source>
</evidence>
<dbReference type="InterPro" id="IPR023485">
    <property type="entry name" value="Ptyr_pPase"/>
</dbReference>
<dbReference type="EMBL" id="JACEOL010000036">
    <property type="protein sequence ID" value="MBA4602949.1"/>
    <property type="molecule type" value="Genomic_DNA"/>
</dbReference>
<dbReference type="GO" id="GO:0004725">
    <property type="term" value="F:protein tyrosine phosphatase activity"/>
    <property type="evidence" value="ECO:0007669"/>
    <property type="project" value="InterPro"/>
</dbReference>
<evidence type="ECO:0000259" key="5">
    <source>
        <dbReference type="SMART" id="SM00226"/>
    </source>
</evidence>
<dbReference type="PANTHER" id="PTHR11717:SF31">
    <property type="entry name" value="LOW MOLECULAR WEIGHT PROTEIN-TYROSINE-PHOSPHATASE ETP-RELATED"/>
    <property type="match status" value="1"/>
</dbReference>
<comment type="similarity">
    <text evidence="1">Belongs to the low molecular weight phosphotyrosine protein phosphatase family.</text>
</comment>
<proteinExistence type="inferred from homology"/>
<dbReference type="RefSeq" id="WP_181740987.1">
    <property type="nucleotide sequence ID" value="NZ_JACEOL010000036.1"/>
</dbReference>
<dbReference type="CDD" id="cd16344">
    <property type="entry name" value="LMWPAP"/>
    <property type="match status" value="1"/>
</dbReference>
<evidence type="ECO:0000313" key="6">
    <source>
        <dbReference type="EMBL" id="MBA4602949.1"/>
    </source>
</evidence>
<dbReference type="Pfam" id="PF01451">
    <property type="entry name" value="LMWPc"/>
    <property type="match status" value="1"/>
</dbReference>
<keyword evidence="2" id="KW-0378">Hydrolase</keyword>
<sequence>MKKVLFVCTGNTCRSPMAEALLREMAGRNRLPVEVKSAGVSAISGIKPSPQAVQVLKEKGIAYEHESQSLTPQLIDWSDLVLSMTGAHKKMIVHQFPHSAGKVYTLKEYALWGEGIDDIHQKLDRLYMEAENKRAEIRKRFDLKADEPWSETASLALDKALQPLKKEEKKYLDRIRAARHLDVADPFGGDVDHYRKCAEELKEYIVRIVDRWKQELPPSNSASE</sequence>
<dbReference type="PRINTS" id="PR00719">
    <property type="entry name" value="LMWPTPASE"/>
</dbReference>
<evidence type="ECO:0000256" key="4">
    <source>
        <dbReference type="PIRSR" id="PIRSR617867-1"/>
    </source>
</evidence>
<accession>A0A7W1XTH2</accession>
<keyword evidence="7" id="KW-1185">Reference proteome</keyword>
<comment type="caution">
    <text evidence="6">The sequence shown here is derived from an EMBL/GenBank/DDBJ whole genome shotgun (WGS) entry which is preliminary data.</text>
</comment>
<reference evidence="6 7" key="1">
    <citation type="submission" date="2020-07" db="EMBL/GenBank/DDBJ databases">
        <title>Thermoactinomyces phylogeny.</title>
        <authorList>
            <person name="Dunlap C."/>
        </authorList>
    </citation>
    <scope>NUCLEOTIDE SEQUENCE [LARGE SCALE GENOMIC DNA]</scope>
    <source>
        <strain evidence="6 7">AMNI-1</strain>
    </source>
</reference>
<dbReference type="SUPFAM" id="SSF52788">
    <property type="entry name" value="Phosphotyrosine protein phosphatases I"/>
    <property type="match status" value="1"/>
</dbReference>
<evidence type="ECO:0000256" key="3">
    <source>
        <dbReference type="ARBA" id="ARBA00022912"/>
    </source>
</evidence>
<dbReference type="SMART" id="SM00226">
    <property type="entry name" value="LMWPc"/>
    <property type="match status" value="1"/>
</dbReference>
<dbReference type="Proteomes" id="UP000538292">
    <property type="component" value="Unassembled WGS sequence"/>
</dbReference>
<dbReference type="Gene3D" id="3.40.50.2300">
    <property type="match status" value="1"/>
</dbReference>
<dbReference type="InterPro" id="IPR017867">
    <property type="entry name" value="Tyr_phospatase_low_mol_wt"/>
</dbReference>
<name>A0A7W1XTH2_9BACL</name>
<keyword evidence="3" id="KW-0904">Protein phosphatase</keyword>
<evidence type="ECO:0000256" key="1">
    <source>
        <dbReference type="ARBA" id="ARBA00011063"/>
    </source>
</evidence>
<dbReference type="InterPro" id="IPR036196">
    <property type="entry name" value="Ptyr_pPase_sf"/>
</dbReference>
<dbReference type="AlphaFoldDB" id="A0A7W1XTH2"/>
<feature type="active site" evidence="4">
    <location>
        <position position="14"/>
    </location>
</feature>
<feature type="active site" description="Nucleophile" evidence="4">
    <location>
        <position position="8"/>
    </location>
</feature>
<evidence type="ECO:0000256" key="2">
    <source>
        <dbReference type="ARBA" id="ARBA00022801"/>
    </source>
</evidence>